<dbReference type="Pfam" id="PF00005">
    <property type="entry name" value="ABC_tran"/>
    <property type="match status" value="1"/>
</dbReference>
<feature type="compositionally biased region" description="Low complexity" evidence="8">
    <location>
        <begin position="81"/>
        <end position="92"/>
    </location>
</feature>
<keyword evidence="5" id="KW-0547">Nucleotide-binding</keyword>
<dbReference type="GO" id="GO:0005524">
    <property type="term" value="F:ATP binding"/>
    <property type="evidence" value="ECO:0007669"/>
    <property type="project" value="UniProtKB-KW"/>
</dbReference>
<dbReference type="Proteomes" id="UP001500994">
    <property type="component" value="Unassembled WGS sequence"/>
</dbReference>
<feature type="compositionally biased region" description="Acidic residues" evidence="8">
    <location>
        <begin position="33"/>
        <end position="42"/>
    </location>
</feature>
<dbReference type="PANTHER" id="PTHR43297">
    <property type="entry name" value="OLIGOPEPTIDE TRANSPORT ATP-BINDING PROTEIN APPD"/>
    <property type="match status" value="1"/>
</dbReference>
<feature type="domain" description="ABC transporter" evidence="9">
    <location>
        <begin position="110"/>
        <end position="363"/>
    </location>
</feature>
<keyword evidence="7" id="KW-0472">Membrane</keyword>
<keyword evidence="11" id="KW-1185">Reference proteome</keyword>
<organism evidence="10 11">
    <name type="scientific">Streptomyces lunalinharesii</name>
    <dbReference type="NCBI Taxonomy" id="333384"/>
    <lineage>
        <taxon>Bacteria</taxon>
        <taxon>Bacillati</taxon>
        <taxon>Actinomycetota</taxon>
        <taxon>Actinomycetes</taxon>
        <taxon>Kitasatosporales</taxon>
        <taxon>Streptomycetaceae</taxon>
        <taxon>Streptomyces</taxon>
    </lineage>
</organism>
<dbReference type="NCBIfam" id="TIGR01727">
    <property type="entry name" value="oligo_HPY"/>
    <property type="match status" value="1"/>
</dbReference>
<gene>
    <name evidence="10" type="ORF">GCM10009864_13780</name>
</gene>
<dbReference type="InterPro" id="IPR027417">
    <property type="entry name" value="P-loop_NTPase"/>
</dbReference>
<feature type="compositionally biased region" description="Low complexity" evidence="8">
    <location>
        <begin position="43"/>
        <end position="73"/>
    </location>
</feature>
<accession>A0ABN3RF08</accession>
<dbReference type="InterPro" id="IPR003439">
    <property type="entry name" value="ABC_transporter-like_ATP-bd"/>
</dbReference>
<keyword evidence="4" id="KW-1003">Cell membrane</keyword>
<evidence type="ECO:0000256" key="6">
    <source>
        <dbReference type="ARBA" id="ARBA00022840"/>
    </source>
</evidence>
<evidence type="ECO:0000256" key="7">
    <source>
        <dbReference type="ARBA" id="ARBA00023136"/>
    </source>
</evidence>
<feature type="compositionally biased region" description="Low complexity" evidence="8">
    <location>
        <begin position="10"/>
        <end position="28"/>
    </location>
</feature>
<protein>
    <submittedName>
        <fullName evidence="10">ABC transporter ATP-binding protein</fullName>
    </submittedName>
</protein>
<evidence type="ECO:0000256" key="1">
    <source>
        <dbReference type="ARBA" id="ARBA00004202"/>
    </source>
</evidence>
<comment type="caution">
    <text evidence="10">The sequence shown here is derived from an EMBL/GenBank/DDBJ whole genome shotgun (WGS) entry which is preliminary data.</text>
</comment>
<evidence type="ECO:0000313" key="10">
    <source>
        <dbReference type="EMBL" id="GAA2651021.1"/>
    </source>
</evidence>
<dbReference type="SUPFAM" id="SSF52540">
    <property type="entry name" value="P-loop containing nucleoside triphosphate hydrolases"/>
    <property type="match status" value="1"/>
</dbReference>
<dbReference type="EMBL" id="BAAARK010000003">
    <property type="protein sequence ID" value="GAA2651021.1"/>
    <property type="molecule type" value="Genomic_DNA"/>
</dbReference>
<dbReference type="PROSITE" id="PS00211">
    <property type="entry name" value="ABC_TRANSPORTER_1"/>
    <property type="match status" value="1"/>
</dbReference>
<evidence type="ECO:0000256" key="2">
    <source>
        <dbReference type="ARBA" id="ARBA00005417"/>
    </source>
</evidence>
<name>A0ABN3RF08_9ACTN</name>
<evidence type="ECO:0000259" key="9">
    <source>
        <dbReference type="PROSITE" id="PS50893"/>
    </source>
</evidence>
<evidence type="ECO:0000313" key="11">
    <source>
        <dbReference type="Proteomes" id="UP001500994"/>
    </source>
</evidence>
<evidence type="ECO:0000256" key="8">
    <source>
        <dbReference type="SAM" id="MobiDB-lite"/>
    </source>
</evidence>
<dbReference type="InterPro" id="IPR017871">
    <property type="entry name" value="ABC_transporter-like_CS"/>
</dbReference>
<dbReference type="CDD" id="cd03257">
    <property type="entry name" value="ABC_NikE_OppD_transporters"/>
    <property type="match status" value="1"/>
</dbReference>
<keyword evidence="3" id="KW-0813">Transport</keyword>
<evidence type="ECO:0000256" key="3">
    <source>
        <dbReference type="ARBA" id="ARBA00022448"/>
    </source>
</evidence>
<evidence type="ECO:0000256" key="5">
    <source>
        <dbReference type="ARBA" id="ARBA00022741"/>
    </source>
</evidence>
<reference evidence="10 11" key="1">
    <citation type="journal article" date="2019" name="Int. J. Syst. Evol. Microbiol.">
        <title>The Global Catalogue of Microorganisms (GCM) 10K type strain sequencing project: providing services to taxonomists for standard genome sequencing and annotation.</title>
        <authorList>
            <consortium name="The Broad Institute Genomics Platform"/>
            <consortium name="The Broad Institute Genome Sequencing Center for Infectious Disease"/>
            <person name="Wu L."/>
            <person name="Ma J."/>
        </authorList>
    </citation>
    <scope>NUCLEOTIDE SEQUENCE [LARGE SCALE GENOMIC DNA]</scope>
    <source>
        <strain evidence="10 11">JCM 16374</strain>
    </source>
</reference>
<evidence type="ECO:0000256" key="4">
    <source>
        <dbReference type="ARBA" id="ARBA00022475"/>
    </source>
</evidence>
<comment type="similarity">
    <text evidence="2">Belongs to the ABC transporter superfamily.</text>
</comment>
<dbReference type="PROSITE" id="PS50893">
    <property type="entry name" value="ABC_TRANSPORTER_2"/>
    <property type="match status" value="1"/>
</dbReference>
<dbReference type="InterPro" id="IPR013563">
    <property type="entry name" value="Oligopep_ABC_C"/>
</dbReference>
<dbReference type="Gene3D" id="3.40.50.300">
    <property type="entry name" value="P-loop containing nucleotide triphosphate hydrolases"/>
    <property type="match status" value="1"/>
</dbReference>
<dbReference type="SMART" id="SM00382">
    <property type="entry name" value="AAA"/>
    <property type="match status" value="1"/>
</dbReference>
<dbReference type="PANTHER" id="PTHR43297:SF2">
    <property type="entry name" value="DIPEPTIDE TRANSPORT ATP-BINDING PROTEIN DPPD"/>
    <property type="match status" value="1"/>
</dbReference>
<feature type="region of interest" description="Disordered" evidence="8">
    <location>
        <begin position="1"/>
        <end position="100"/>
    </location>
</feature>
<dbReference type="InterPro" id="IPR003593">
    <property type="entry name" value="AAA+_ATPase"/>
</dbReference>
<comment type="subcellular location">
    <subcellularLocation>
        <location evidence="1">Cell membrane</location>
        <topology evidence="1">Peripheral membrane protein</topology>
    </subcellularLocation>
</comment>
<keyword evidence="6 10" id="KW-0067">ATP-binding</keyword>
<dbReference type="Pfam" id="PF08352">
    <property type="entry name" value="oligo_HPY"/>
    <property type="match status" value="1"/>
</dbReference>
<proteinExistence type="inferred from homology"/>
<sequence>MTDSSEDKTTATGQPAADGTAPAGPAAAKSEAPEVDTAEAEAPEAPKADAAATEASEAEAEAATADATPVEAAPETEAEPEAQPKAEAGPKATAEPVAESAATPSAFLEVRDLKVHFATDDGLVKSVDGLTFRLEKGKTLGIVGESGSGKSVTSLAIMGLHRASRQQRNKVRMSGEIWLDGKELVSAEPDEVRRLRGRQMAMIFQDPLSALHPFYTVGSQIVEAYRVHHQVNKKTARKRAVEMLDRVGIPQPDKRVDDHPHQFSGGMRQRAMIAMALVNNPELLIADEPTTALDVTVQAQILDLIRDLQKEFGSAVIIITHDLGVVAELADDLLVMYGGRCVERGPSDKVFATPQHPYTWGLLGSMPRIDRDQTDRLIPVKGSPPSLINVPSGCAFNPRCPYADVPKDNVTRTVRPELQQVDGRHHSACHLPQEERQRIWTEEIAPKL</sequence>
<dbReference type="InterPro" id="IPR050388">
    <property type="entry name" value="ABC_Ni/Peptide_Import"/>
</dbReference>